<organism evidence="2 3">
    <name type="scientific">Marinigracilibium pacificum</name>
    <dbReference type="NCBI Taxonomy" id="2729599"/>
    <lineage>
        <taxon>Bacteria</taxon>
        <taxon>Pseudomonadati</taxon>
        <taxon>Bacteroidota</taxon>
        <taxon>Cytophagia</taxon>
        <taxon>Cytophagales</taxon>
        <taxon>Flammeovirgaceae</taxon>
        <taxon>Marinigracilibium</taxon>
    </lineage>
</organism>
<reference evidence="2 3" key="1">
    <citation type="submission" date="2020-04" db="EMBL/GenBank/DDBJ databases">
        <title>Flammeovirgaceae bacterium KN852 isolated from deep sea.</title>
        <authorList>
            <person name="Zhang D.-C."/>
        </authorList>
    </citation>
    <scope>NUCLEOTIDE SEQUENCE [LARGE SCALE GENOMIC DNA]</scope>
    <source>
        <strain evidence="2 3">KN852</strain>
    </source>
</reference>
<evidence type="ECO:0000313" key="2">
    <source>
        <dbReference type="EMBL" id="NMM50657.1"/>
    </source>
</evidence>
<gene>
    <name evidence="2" type="ORF">HH304_19765</name>
</gene>
<sequence>MSVPKGESPGCAGVTPGSKASGKVVRSDSGTEVSQTAVSVQTDRNYI</sequence>
<dbReference type="RefSeq" id="WP_169685026.1">
    <property type="nucleotide sequence ID" value="NZ_JABBNU010000015.1"/>
</dbReference>
<dbReference type="AlphaFoldDB" id="A0A848J245"/>
<keyword evidence="3" id="KW-1185">Reference proteome</keyword>
<proteinExistence type="predicted"/>
<evidence type="ECO:0000256" key="1">
    <source>
        <dbReference type="SAM" id="MobiDB-lite"/>
    </source>
</evidence>
<name>A0A848J245_9BACT</name>
<feature type="compositionally biased region" description="Polar residues" evidence="1">
    <location>
        <begin position="28"/>
        <end position="47"/>
    </location>
</feature>
<feature type="region of interest" description="Disordered" evidence="1">
    <location>
        <begin position="1"/>
        <end position="47"/>
    </location>
</feature>
<dbReference type="EMBL" id="JABBNU010000015">
    <property type="protein sequence ID" value="NMM50657.1"/>
    <property type="molecule type" value="Genomic_DNA"/>
</dbReference>
<dbReference type="Proteomes" id="UP000559010">
    <property type="component" value="Unassembled WGS sequence"/>
</dbReference>
<evidence type="ECO:0000313" key="3">
    <source>
        <dbReference type="Proteomes" id="UP000559010"/>
    </source>
</evidence>
<accession>A0A848J245</accession>
<protein>
    <submittedName>
        <fullName evidence="2">Uncharacterized protein</fullName>
    </submittedName>
</protein>
<comment type="caution">
    <text evidence="2">The sequence shown here is derived from an EMBL/GenBank/DDBJ whole genome shotgun (WGS) entry which is preliminary data.</text>
</comment>